<evidence type="ECO:0000256" key="5">
    <source>
        <dbReference type="ARBA" id="ARBA00011738"/>
    </source>
</evidence>
<dbReference type="Proteomes" id="UP001294570">
    <property type="component" value="Unassembled WGS sequence"/>
</dbReference>
<keyword evidence="8 16" id="KW-0808">Transferase</keyword>
<sequence length="250" mass="26933">MILEIDYGNTRLKWRLISFTQEIMHKGAAQDLREFDSQLKDLVAGKVVFCRACSVRGKVENLCLAELIERHYCIAVQFAQSVKVLAGVTNGYADESQLGVDRWLAVVAAYEQIQGACVVIDCGTAITVDYVADDGRHLGGCIAPGQRLMCNALNLNTQLLVDTKRINHVRGLSLGDNTQDGIAVGINTMMVGFIKEQVRIAEEVVGSSFVVISAGGDGGLVSTVVEGALCDEDLVFSGLAIACPYVQLSF</sequence>
<dbReference type="NCBIfam" id="TIGR00671">
    <property type="entry name" value="baf"/>
    <property type="match status" value="1"/>
</dbReference>
<dbReference type="Pfam" id="PF03309">
    <property type="entry name" value="Pan_kinase"/>
    <property type="match status" value="1"/>
</dbReference>
<evidence type="ECO:0000256" key="7">
    <source>
        <dbReference type="ARBA" id="ARBA00022490"/>
    </source>
</evidence>
<evidence type="ECO:0000256" key="1">
    <source>
        <dbReference type="ARBA" id="ARBA00001206"/>
    </source>
</evidence>
<dbReference type="EMBL" id="JAXIVU010000038">
    <property type="protein sequence ID" value="MDY7220487.1"/>
    <property type="molecule type" value="Genomic_DNA"/>
</dbReference>
<protein>
    <recommendedName>
        <fullName evidence="15 16">Type III pantothenate kinase</fullName>
        <ecNumber evidence="6 16">2.7.1.33</ecNumber>
    </recommendedName>
    <alternativeName>
        <fullName evidence="16">PanK-III</fullName>
    </alternativeName>
    <alternativeName>
        <fullName evidence="16">Pantothenic acid kinase</fullName>
    </alternativeName>
</protein>
<evidence type="ECO:0000256" key="14">
    <source>
        <dbReference type="ARBA" id="ARBA00038036"/>
    </source>
</evidence>
<feature type="binding site" evidence="16">
    <location>
        <begin position="6"/>
        <end position="13"/>
    </location>
    <ligand>
        <name>ATP</name>
        <dbReference type="ChEBI" id="CHEBI:30616"/>
    </ligand>
</feature>
<keyword evidence="16" id="KW-0479">Metal-binding</keyword>
<evidence type="ECO:0000256" key="12">
    <source>
        <dbReference type="ARBA" id="ARBA00022958"/>
    </source>
</evidence>
<evidence type="ECO:0000256" key="4">
    <source>
        <dbReference type="ARBA" id="ARBA00005225"/>
    </source>
</evidence>
<reference evidence="17 18" key="1">
    <citation type="submission" date="2023-12" db="EMBL/GenBank/DDBJ databases">
        <title>Denitrificimonas halotolerans sp. nov.,a novel species isolated from landfill leachate.</title>
        <authorList>
            <person name="Wang S."/>
        </authorList>
    </citation>
    <scope>NUCLEOTIDE SEQUENCE [LARGE SCALE GENOMIC DNA]</scope>
    <source>
        <strain evidence="17 18">JX-1</strain>
    </source>
</reference>
<dbReference type="InterPro" id="IPR043129">
    <property type="entry name" value="ATPase_NBD"/>
</dbReference>
<dbReference type="Gene3D" id="3.30.420.40">
    <property type="match status" value="2"/>
</dbReference>
<keyword evidence="9 16" id="KW-0547">Nucleotide-binding</keyword>
<evidence type="ECO:0000256" key="3">
    <source>
        <dbReference type="ARBA" id="ARBA00004496"/>
    </source>
</evidence>
<keyword evidence="18" id="KW-1185">Reference proteome</keyword>
<comment type="catalytic activity">
    <reaction evidence="1 16">
        <text>(R)-pantothenate + ATP = (R)-4'-phosphopantothenate + ADP + H(+)</text>
        <dbReference type="Rhea" id="RHEA:16373"/>
        <dbReference type="ChEBI" id="CHEBI:10986"/>
        <dbReference type="ChEBI" id="CHEBI:15378"/>
        <dbReference type="ChEBI" id="CHEBI:29032"/>
        <dbReference type="ChEBI" id="CHEBI:30616"/>
        <dbReference type="ChEBI" id="CHEBI:456216"/>
        <dbReference type="EC" id="2.7.1.33"/>
    </reaction>
</comment>
<comment type="cofactor">
    <cofactor evidence="16">
        <name>NH4(+)</name>
        <dbReference type="ChEBI" id="CHEBI:28938"/>
    </cofactor>
    <cofactor evidence="16">
        <name>K(+)</name>
        <dbReference type="ChEBI" id="CHEBI:29103"/>
    </cofactor>
    <text evidence="16">A monovalent cation. Ammonium or potassium.</text>
</comment>
<organism evidence="17 18">
    <name type="scientific">Denitrificimonas halotolerans</name>
    <dbReference type="NCBI Taxonomy" id="3098930"/>
    <lineage>
        <taxon>Bacteria</taxon>
        <taxon>Pseudomonadati</taxon>
        <taxon>Pseudomonadota</taxon>
        <taxon>Gammaproteobacteria</taxon>
        <taxon>Pseudomonadales</taxon>
        <taxon>Pseudomonadaceae</taxon>
        <taxon>Denitrificimonas</taxon>
    </lineage>
</organism>
<dbReference type="HAMAP" id="MF_01274">
    <property type="entry name" value="Pantothen_kinase_3"/>
    <property type="match status" value="1"/>
</dbReference>
<comment type="caution">
    <text evidence="17">The sequence shown here is derived from an EMBL/GenBank/DDBJ whole genome shotgun (WGS) entry which is preliminary data.</text>
</comment>
<keyword evidence="10 16" id="KW-0418">Kinase</keyword>
<keyword evidence="7 16" id="KW-0963">Cytoplasm</keyword>
<feature type="binding site" evidence="16">
    <location>
        <position position="124"/>
    </location>
    <ligand>
        <name>ATP</name>
        <dbReference type="ChEBI" id="CHEBI:30616"/>
    </ligand>
</feature>
<dbReference type="PANTHER" id="PTHR34265:SF1">
    <property type="entry name" value="TYPE III PANTOTHENATE KINASE"/>
    <property type="match status" value="1"/>
</dbReference>
<feature type="binding site" evidence="16">
    <location>
        <begin position="99"/>
        <end position="102"/>
    </location>
    <ligand>
        <name>substrate</name>
    </ligand>
</feature>
<keyword evidence="11 16" id="KW-0067">ATP-binding</keyword>
<comment type="subcellular location">
    <subcellularLocation>
        <location evidence="3 16">Cytoplasm</location>
    </subcellularLocation>
</comment>
<dbReference type="RefSeq" id="WP_321554567.1">
    <property type="nucleotide sequence ID" value="NZ_JAXIVU010000038.1"/>
</dbReference>
<comment type="similarity">
    <text evidence="14 16">Belongs to the type III pantothenate kinase family.</text>
</comment>
<keyword evidence="12 16" id="KW-0630">Potassium</keyword>
<evidence type="ECO:0000256" key="9">
    <source>
        <dbReference type="ARBA" id="ARBA00022741"/>
    </source>
</evidence>
<evidence type="ECO:0000256" key="13">
    <source>
        <dbReference type="ARBA" id="ARBA00022993"/>
    </source>
</evidence>
<dbReference type="PANTHER" id="PTHR34265">
    <property type="entry name" value="TYPE III PANTOTHENATE KINASE"/>
    <property type="match status" value="1"/>
</dbReference>
<feature type="binding site" evidence="16">
    <location>
        <position position="121"/>
    </location>
    <ligand>
        <name>K(+)</name>
        <dbReference type="ChEBI" id="CHEBI:29103"/>
    </ligand>
</feature>
<proteinExistence type="inferred from homology"/>
<comment type="pathway">
    <text evidence="4 16">Cofactor biosynthesis; coenzyme A biosynthesis; CoA from (R)-pantothenate: step 1/5.</text>
</comment>
<comment type="cofactor">
    <cofactor evidence="2">
        <name>K(+)</name>
        <dbReference type="ChEBI" id="CHEBI:29103"/>
    </cofactor>
</comment>
<comment type="subunit">
    <text evidence="5 16">Homodimer.</text>
</comment>
<evidence type="ECO:0000313" key="18">
    <source>
        <dbReference type="Proteomes" id="UP001294570"/>
    </source>
</evidence>
<evidence type="ECO:0000256" key="15">
    <source>
        <dbReference type="ARBA" id="ARBA00040883"/>
    </source>
</evidence>
<dbReference type="EC" id="2.7.1.33" evidence="6 16"/>
<comment type="function">
    <text evidence="16">Catalyzes the phosphorylation of pantothenate (Pan), the first step in CoA biosynthesis.</text>
</comment>
<evidence type="ECO:0000256" key="2">
    <source>
        <dbReference type="ARBA" id="ARBA00001958"/>
    </source>
</evidence>
<evidence type="ECO:0000256" key="11">
    <source>
        <dbReference type="ARBA" id="ARBA00022840"/>
    </source>
</evidence>
<evidence type="ECO:0000256" key="16">
    <source>
        <dbReference type="HAMAP-Rule" id="MF_01274"/>
    </source>
</evidence>
<feature type="binding site" evidence="16">
    <location>
        <position position="178"/>
    </location>
    <ligand>
        <name>substrate</name>
    </ligand>
</feature>
<name>A0ABU5GVF3_9GAMM</name>
<accession>A0ABU5GVF3</accession>
<dbReference type="GO" id="GO:0004594">
    <property type="term" value="F:pantothenate kinase activity"/>
    <property type="evidence" value="ECO:0007669"/>
    <property type="project" value="UniProtKB-EC"/>
</dbReference>
<evidence type="ECO:0000256" key="6">
    <source>
        <dbReference type="ARBA" id="ARBA00012102"/>
    </source>
</evidence>
<feature type="active site" description="Proton acceptor" evidence="16">
    <location>
        <position position="101"/>
    </location>
</feature>
<dbReference type="CDD" id="cd24015">
    <property type="entry name" value="ASKHA_NBD_PanK-III"/>
    <property type="match status" value="1"/>
</dbReference>
<keyword evidence="13 16" id="KW-0173">Coenzyme A biosynthesis</keyword>
<gene>
    <name evidence="16" type="primary">coaX</name>
    <name evidence="17" type="ORF">TOI97_13075</name>
</gene>
<dbReference type="SUPFAM" id="SSF53067">
    <property type="entry name" value="Actin-like ATPase domain"/>
    <property type="match status" value="2"/>
</dbReference>
<evidence type="ECO:0000313" key="17">
    <source>
        <dbReference type="EMBL" id="MDY7220487.1"/>
    </source>
</evidence>
<feature type="binding site" evidence="16">
    <location>
        <position position="92"/>
    </location>
    <ligand>
        <name>substrate</name>
    </ligand>
</feature>
<evidence type="ECO:0000256" key="10">
    <source>
        <dbReference type="ARBA" id="ARBA00022777"/>
    </source>
</evidence>
<dbReference type="InterPro" id="IPR004619">
    <property type="entry name" value="Type_III_PanK"/>
</dbReference>
<evidence type="ECO:0000256" key="8">
    <source>
        <dbReference type="ARBA" id="ARBA00022679"/>
    </source>
</evidence>